<dbReference type="CTD" id="36341149"/>
<organism evidence="1 2">
    <name type="scientific">Echinococcus granulosus</name>
    <name type="common">Hydatid tapeworm</name>
    <dbReference type="NCBI Taxonomy" id="6210"/>
    <lineage>
        <taxon>Eukaryota</taxon>
        <taxon>Metazoa</taxon>
        <taxon>Spiralia</taxon>
        <taxon>Lophotrochozoa</taxon>
        <taxon>Platyhelminthes</taxon>
        <taxon>Cestoda</taxon>
        <taxon>Eucestoda</taxon>
        <taxon>Cyclophyllidea</taxon>
        <taxon>Taeniidae</taxon>
        <taxon>Echinococcus</taxon>
        <taxon>Echinococcus granulosus group</taxon>
    </lineage>
</organism>
<keyword evidence="2" id="KW-1185">Reference proteome</keyword>
<protein>
    <submittedName>
        <fullName evidence="1">Uncharacterized protein</fullName>
    </submittedName>
</protein>
<sequence length="181" mass="20655">MTKLEENAVRAGNQSTRRSEGSRWLILHWRERQCCTLSELLKKRGTGYFSNNLTSNRISGNALMKTNLASETAKAFCLRRFQPKTHTLRSLQEAGISKGRRWNDTRKEQETDDCVHLSECKVRAVSTRHSHGELNLTSASSEHQKSFATKMILAGAYNDKVVIKCKLYKKSKHNEIEGELD</sequence>
<name>W6UN94_ECHGR</name>
<dbReference type="RefSeq" id="XP_024350868.1">
    <property type="nucleotide sequence ID" value="XM_024494683.1"/>
</dbReference>
<proteinExistence type="predicted"/>
<gene>
    <name evidence="1" type="ORF">EGR_05434</name>
</gene>
<reference evidence="1 2" key="1">
    <citation type="journal article" date="2013" name="Nat. Genet.">
        <title>The genome of the hydatid tapeworm Echinococcus granulosus.</title>
        <authorList>
            <person name="Zheng H."/>
            <person name="Zhang W."/>
            <person name="Zhang L."/>
            <person name="Zhang Z."/>
            <person name="Li J."/>
            <person name="Lu G."/>
            <person name="Zhu Y."/>
            <person name="Wang Y."/>
            <person name="Huang Y."/>
            <person name="Liu J."/>
            <person name="Kang H."/>
            <person name="Chen J."/>
            <person name="Wang L."/>
            <person name="Chen A."/>
            <person name="Yu S."/>
            <person name="Gao Z."/>
            <person name="Jin L."/>
            <person name="Gu W."/>
            <person name="Wang Z."/>
            <person name="Zhao L."/>
            <person name="Shi B."/>
            <person name="Wen H."/>
            <person name="Lin R."/>
            <person name="Jones M.K."/>
            <person name="Brejova B."/>
            <person name="Vinar T."/>
            <person name="Zhao G."/>
            <person name="McManus D.P."/>
            <person name="Chen Z."/>
            <person name="Zhou Y."/>
            <person name="Wang S."/>
        </authorList>
    </citation>
    <scope>NUCLEOTIDE SEQUENCE [LARGE SCALE GENOMIC DNA]</scope>
</reference>
<dbReference type="Proteomes" id="UP000019149">
    <property type="component" value="Unassembled WGS sequence"/>
</dbReference>
<dbReference type="EMBL" id="APAU02000040">
    <property type="protein sequence ID" value="EUB59672.1"/>
    <property type="molecule type" value="Genomic_DNA"/>
</dbReference>
<dbReference type="GeneID" id="36341149"/>
<dbReference type="AlphaFoldDB" id="W6UN94"/>
<evidence type="ECO:0000313" key="1">
    <source>
        <dbReference type="EMBL" id="EUB59672.1"/>
    </source>
</evidence>
<dbReference type="KEGG" id="egl:EGR_05434"/>
<evidence type="ECO:0000313" key="2">
    <source>
        <dbReference type="Proteomes" id="UP000019149"/>
    </source>
</evidence>
<comment type="caution">
    <text evidence="1">The sequence shown here is derived from an EMBL/GenBank/DDBJ whole genome shotgun (WGS) entry which is preliminary data.</text>
</comment>
<accession>W6UN94</accession>